<keyword evidence="4" id="KW-1185">Reference proteome</keyword>
<dbReference type="GeneID" id="80905705"/>
<dbReference type="OrthoDB" id="4062651at2759"/>
<dbReference type="EMBL" id="JAPEUX010000002">
    <property type="protein sequence ID" value="KAJ4357599.1"/>
    <property type="molecule type" value="Genomic_DNA"/>
</dbReference>
<protein>
    <recommendedName>
        <fullName evidence="2">Protein kinase domain-containing protein</fullName>
    </recommendedName>
</protein>
<dbReference type="Gene3D" id="1.10.510.10">
    <property type="entry name" value="Transferase(Phosphotransferase) domain 1"/>
    <property type="match status" value="1"/>
</dbReference>
<sequence>MTSLDFSDSSTSTTTGPPEHVTRRYSAPEAFDHEPRNRLTDIWSLGCVLFEILGRLYGYKLSEMKEFWRSNNTRYDSFAENPDATASWLDIVTQNEPKAQHGYIRRRLWMISFIYHVLLQPNRLLRPTALQVMERLQDLDAAFPVNVSQSWVGACCATRLGSSASSITLSQDVPQWPMLDLVMTDNHLAYLCLNVDLEPFAMSSNLSFLDDVNGPGIRKLEHLFTAGPSLEHIQREARAIEKTVNPGDQRPMDPDTIFEHTMSSIFTCLLQETTFWVDFFDVKLQNDVIPRIRTVQISLHTWVMERQPGYGAPFIVMTFDPNEGEVTRSFDPAQGIIADFSYREGRDVWTDGLSIAPILFQGANTVRYARFVALVSKRRRDYNRLVSWTRAISRFG</sequence>
<accession>A0A9W8XSA2</accession>
<name>A0A9W8XSA2_9PLEO</name>
<evidence type="ECO:0000313" key="3">
    <source>
        <dbReference type="EMBL" id="KAJ4357599.1"/>
    </source>
</evidence>
<evidence type="ECO:0000256" key="1">
    <source>
        <dbReference type="SAM" id="MobiDB-lite"/>
    </source>
</evidence>
<comment type="caution">
    <text evidence="3">The sequence shown here is derived from an EMBL/GenBank/DDBJ whole genome shotgun (WGS) entry which is preliminary data.</text>
</comment>
<evidence type="ECO:0000259" key="2">
    <source>
        <dbReference type="PROSITE" id="PS50011"/>
    </source>
</evidence>
<dbReference type="GO" id="GO:0005524">
    <property type="term" value="F:ATP binding"/>
    <property type="evidence" value="ECO:0007669"/>
    <property type="project" value="InterPro"/>
</dbReference>
<organism evidence="3 4">
    <name type="scientific">Didymosphaeria variabile</name>
    <dbReference type="NCBI Taxonomy" id="1932322"/>
    <lineage>
        <taxon>Eukaryota</taxon>
        <taxon>Fungi</taxon>
        <taxon>Dikarya</taxon>
        <taxon>Ascomycota</taxon>
        <taxon>Pezizomycotina</taxon>
        <taxon>Dothideomycetes</taxon>
        <taxon>Pleosporomycetidae</taxon>
        <taxon>Pleosporales</taxon>
        <taxon>Massarineae</taxon>
        <taxon>Didymosphaeriaceae</taxon>
        <taxon>Didymosphaeria</taxon>
    </lineage>
</organism>
<dbReference type="AlphaFoldDB" id="A0A9W8XSA2"/>
<dbReference type="PROSITE" id="PS50011">
    <property type="entry name" value="PROTEIN_KINASE_DOM"/>
    <property type="match status" value="1"/>
</dbReference>
<proteinExistence type="predicted"/>
<dbReference type="InterPro" id="IPR000719">
    <property type="entry name" value="Prot_kinase_dom"/>
</dbReference>
<evidence type="ECO:0000313" key="4">
    <source>
        <dbReference type="Proteomes" id="UP001140513"/>
    </source>
</evidence>
<reference evidence="3" key="1">
    <citation type="submission" date="2022-10" db="EMBL/GenBank/DDBJ databases">
        <title>Tapping the CABI collections for fungal endophytes: first genome assemblies for Collariella, Neodidymelliopsis, Ascochyta clinopodiicola, Didymella pomorum, Didymosphaeria variabile, Neocosmospora piperis and Neocucurbitaria cava.</title>
        <authorList>
            <person name="Hill R."/>
        </authorList>
    </citation>
    <scope>NUCLEOTIDE SEQUENCE</scope>
    <source>
        <strain evidence="3">IMI 356815</strain>
    </source>
</reference>
<feature type="compositionally biased region" description="Low complexity" evidence="1">
    <location>
        <begin position="1"/>
        <end position="15"/>
    </location>
</feature>
<dbReference type="Proteomes" id="UP001140513">
    <property type="component" value="Unassembled WGS sequence"/>
</dbReference>
<dbReference type="GO" id="GO:0004672">
    <property type="term" value="F:protein kinase activity"/>
    <property type="evidence" value="ECO:0007669"/>
    <property type="project" value="InterPro"/>
</dbReference>
<dbReference type="RefSeq" id="XP_056074458.1">
    <property type="nucleotide sequence ID" value="XM_056210985.1"/>
</dbReference>
<dbReference type="SUPFAM" id="SSF56112">
    <property type="entry name" value="Protein kinase-like (PK-like)"/>
    <property type="match status" value="1"/>
</dbReference>
<dbReference type="InterPro" id="IPR011009">
    <property type="entry name" value="Kinase-like_dom_sf"/>
</dbReference>
<gene>
    <name evidence="3" type="ORF">N0V89_002175</name>
</gene>
<feature type="region of interest" description="Disordered" evidence="1">
    <location>
        <begin position="1"/>
        <end position="24"/>
    </location>
</feature>
<feature type="domain" description="Protein kinase" evidence="2">
    <location>
        <begin position="1"/>
        <end position="143"/>
    </location>
</feature>